<dbReference type="GeneID" id="54567352"/>
<keyword evidence="2" id="KW-1185">Reference proteome</keyword>
<proteinExistence type="predicted"/>
<reference evidence="1" key="1">
    <citation type="journal article" date="2020" name="Stud. Mycol.">
        <title>101 Dothideomycetes genomes: a test case for predicting lifestyles and emergence of pathogens.</title>
        <authorList>
            <person name="Haridas S."/>
            <person name="Albert R."/>
            <person name="Binder M."/>
            <person name="Bloem J."/>
            <person name="Labutti K."/>
            <person name="Salamov A."/>
            <person name="Andreopoulos B."/>
            <person name="Baker S."/>
            <person name="Barry K."/>
            <person name="Bills G."/>
            <person name="Bluhm B."/>
            <person name="Cannon C."/>
            <person name="Castanera R."/>
            <person name="Culley D."/>
            <person name="Daum C."/>
            <person name="Ezra D."/>
            <person name="Gonzalez J."/>
            <person name="Henrissat B."/>
            <person name="Kuo A."/>
            <person name="Liang C."/>
            <person name="Lipzen A."/>
            <person name="Lutzoni F."/>
            <person name="Magnuson J."/>
            <person name="Mondo S."/>
            <person name="Nolan M."/>
            <person name="Ohm R."/>
            <person name="Pangilinan J."/>
            <person name="Park H.-J."/>
            <person name="Ramirez L."/>
            <person name="Alfaro M."/>
            <person name="Sun H."/>
            <person name="Tritt A."/>
            <person name="Yoshinaga Y."/>
            <person name="Zwiers L.-H."/>
            <person name="Turgeon B."/>
            <person name="Goodwin S."/>
            <person name="Spatafora J."/>
            <person name="Crous P."/>
            <person name="Grigoriev I."/>
        </authorList>
    </citation>
    <scope>NUCLEOTIDE SEQUENCE</scope>
    <source>
        <strain evidence="1">ATCC 36951</strain>
    </source>
</reference>
<gene>
    <name evidence="1" type="ORF">M409DRAFT_59054</name>
</gene>
<dbReference type="Proteomes" id="UP000799537">
    <property type="component" value="Unassembled WGS sequence"/>
</dbReference>
<dbReference type="AlphaFoldDB" id="A0A6A6C3J4"/>
<evidence type="ECO:0008006" key="3">
    <source>
        <dbReference type="Google" id="ProtNLM"/>
    </source>
</evidence>
<protein>
    <recommendedName>
        <fullName evidence="3">F-box domain-containing protein</fullName>
    </recommendedName>
</protein>
<name>A0A6A6C3J4_ZASCE</name>
<organism evidence="1 2">
    <name type="scientific">Zasmidium cellare ATCC 36951</name>
    <dbReference type="NCBI Taxonomy" id="1080233"/>
    <lineage>
        <taxon>Eukaryota</taxon>
        <taxon>Fungi</taxon>
        <taxon>Dikarya</taxon>
        <taxon>Ascomycota</taxon>
        <taxon>Pezizomycotina</taxon>
        <taxon>Dothideomycetes</taxon>
        <taxon>Dothideomycetidae</taxon>
        <taxon>Mycosphaerellales</taxon>
        <taxon>Mycosphaerellaceae</taxon>
        <taxon>Zasmidium</taxon>
    </lineage>
</organism>
<sequence length="169" mass="19165">MANITPMEQQKPCRLLDLPPELRLMIWEAYFNTDLITEVAQHPHSRTKAVSLLSTCHTVFHEATPVYTTGLEQEVREMNRVCKTQFNNLMAKTEMASRNGFSGGEEEVVRTIREHAEYSDKNLALTKFANFTIKELDMLELFAAEGGREWADGGTAEADQELLEAKEQA</sequence>
<evidence type="ECO:0000313" key="1">
    <source>
        <dbReference type="EMBL" id="KAF2161674.1"/>
    </source>
</evidence>
<dbReference type="OrthoDB" id="5314997at2759"/>
<dbReference type="RefSeq" id="XP_033662563.1">
    <property type="nucleotide sequence ID" value="XM_033814080.1"/>
</dbReference>
<accession>A0A6A6C3J4</accession>
<evidence type="ECO:0000313" key="2">
    <source>
        <dbReference type="Proteomes" id="UP000799537"/>
    </source>
</evidence>
<dbReference type="EMBL" id="ML993618">
    <property type="protein sequence ID" value="KAF2161674.1"/>
    <property type="molecule type" value="Genomic_DNA"/>
</dbReference>